<dbReference type="InterPro" id="IPR015421">
    <property type="entry name" value="PyrdxlP-dep_Trfase_major"/>
</dbReference>
<evidence type="ECO:0000313" key="11">
    <source>
        <dbReference type="EMBL" id="KIZ00882.1"/>
    </source>
</evidence>
<dbReference type="GeneID" id="25739958"/>
<protein>
    <recommendedName>
        <fullName evidence="5">alanine--glyoxylate transaminase</fullName>
        <ecNumber evidence="5">2.6.1.44</ecNumber>
    </recommendedName>
</protein>
<comment type="similarity">
    <text evidence="3">Belongs to the class-III pyridoxal-phosphate-dependent aminotransferase family.</text>
</comment>
<dbReference type="AlphaFoldDB" id="A0A0D2MJS4"/>
<dbReference type="GO" id="GO:0019481">
    <property type="term" value="P:L-alanine catabolic process, by transamination"/>
    <property type="evidence" value="ECO:0007669"/>
    <property type="project" value="TreeGrafter"/>
</dbReference>
<dbReference type="GO" id="GO:0008453">
    <property type="term" value="F:alanine-glyoxylate transaminase activity"/>
    <property type="evidence" value="ECO:0007669"/>
    <property type="project" value="UniProtKB-EC"/>
</dbReference>
<dbReference type="EMBL" id="KK101440">
    <property type="protein sequence ID" value="KIZ00882.1"/>
    <property type="molecule type" value="Genomic_DNA"/>
</dbReference>
<dbReference type="KEGG" id="mng:MNEG_7082"/>
<gene>
    <name evidence="11" type="ORF">MNEG_7082</name>
</gene>
<dbReference type="InterPro" id="IPR015424">
    <property type="entry name" value="PyrdxlP-dep_Trfase"/>
</dbReference>
<comment type="cofactor">
    <cofactor evidence="1">
        <name>pyridoxal 5'-phosphate</name>
        <dbReference type="ChEBI" id="CHEBI:597326"/>
    </cofactor>
</comment>
<evidence type="ECO:0000313" key="12">
    <source>
        <dbReference type="Proteomes" id="UP000054498"/>
    </source>
</evidence>
<evidence type="ECO:0000256" key="6">
    <source>
        <dbReference type="ARBA" id="ARBA00022576"/>
    </source>
</evidence>
<comment type="subcellular location">
    <subcellularLocation>
        <location evidence="2">Mitochondrion</location>
    </subcellularLocation>
</comment>
<evidence type="ECO:0000256" key="10">
    <source>
        <dbReference type="ARBA" id="ARBA00023128"/>
    </source>
</evidence>
<dbReference type="Pfam" id="PF00202">
    <property type="entry name" value="Aminotran_3"/>
    <property type="match status" value="1"/>
</dbReference>
<accession>A0A0D2MJS4</accession>
<keyword evidence="12" id="KW-1185">Reference proteome</keyword>
<dbReference type="STRING" id="145388.A0A0D2MJS4"/>
<dbReference type="RefSeq" id="XP_013899901.1">
    <property type="nucleotide sequence ID" value="XM_014044447.1"/>
</dbReference>
<sequence>MAAYRIVREAGGLCIADEVQTGFGRTGDAYWGFQLQGVTPDIVTMAKGIGNGLPLAAVVTTPEIAAGLTRAIHFNTFGGNPMCSAGGRAVLRVIDRERIQDHCKDVGTHLLERLAGLQAKHSIIGDVRGRGLMLGLELVKDQKTKEPATKELAEVFEGMKDLGVLMGKGGLYGNVFRIKPPMAFSRADADFLADVMDHCLSKL</sequence>
<evidence type="ECO:0000256" key="5">
    <source>
        <dbReference type="ARBA" id="ARBA00013049"/>
    </source>
</evidence>
<reference evidence="11 12" key="1">
    <citation type="journal article" date="2013" name="BMC Genomics">
        <title>Reconstruction of the lipid metabolism for the microalga Monoraphidium neglectum from its genome sequence reveals characteristics suitable for biofuel production.</title>
        <authorList>
            <person name="Bogen C."/>
            <person name="Al-Dilaimi A."/>
            <person name="Albersmeier A."/>
            <person name="Wichmann J."/>
            <person name="Grundmann M."/>
            <person name="Rupp O."/>
            <person name="Lauersen K.J."/>
            <person name="Blifernez-Klassen O."/>
            <person name="Kalinowski J."/>
            <person name="Goesmann A."/>
            <person name="Mussgnug J.H."/>
            <person name="Kruse O."/>
        </authorList>
    </citation>
    <scope>NUCLEOTIDE SEQUENCE [LARGE SCALE GENOMIC DNA]</scope>
    <source>
        <strain evidence="11 12">SAG 48.87</strain>
    </source>
</reference>
<name>A0A0D2MJS4_9CHLO</name>
<dbReference type="Gene3D" id="3.40.640.10">
    <property type="entry name" value="Type I PLP-dependent aspartate aminotransferase-like (Major domain)"/>
    <property type="match status" value="1"/>
</dbReference>
<dbReference type="EC" id="2.6.1.44" evidence="5"/>
<dbReference type="InterPro" id="IPR005814">
    <property type="entry name" value="Aminotrans_3"/>
</dbReference>
<keyword evidence="9" id="KW-0809">Transit peptide</keyword>
<proteinExistence type="inferred from homology"/>
<keyword evidence="8" id="KW-0663">Pyridoxal phosphate</keyword>
<comment type="subunit">
    <text evidence="4">Homotetramer.</text>
</comment>
<keyword evidence="6" id="KW-0032">Aminotransferase</keyword>
<keyword evidence="10" id="KW-0496">Mitochondrion</keyword>
<evidence type="ECO:0000256" key="2">
    <source>
        <dbReference type="ARBA" id="ARBA00004173"/>
    </source>
</evidence>
<dbReference type="Proteomes" id="UP000054498">
    <property type="component" value="Unassembled WGS sequence"/>
</dbReference>
<dbReference type="SUPFAM" id="SSF53383">
    <property type="entry name" value="PLP-dependent transferases"/>
    <property type="match status" value="1"/>
</dbReference>
<keyword evidence="7" id="KW-0808">Transferase</keyword>
<dbReference type="Gene3D" id="3.90.1150.10">
    <property type="entry name" value="Aspartate Aminotransferase, domain 1"/>
    <property type="match status" value="1"/>
</dbReference>
<dbReference type="GO" id="GO:0009436">
    <property type="term" value="P:glyoxylate catabolic process"/>
    <property type="evidence" value="ECO:0007669"/>
    <property type="project" value="TreeGrafter"/>
</dbReference>
<evidence type="ECO:0000256" key="3">
    <source>
        <dbReference type="ARBA" id="ARBA00008954"/>
    </source>
</evidence>
<dbReference type="InterPro" id="IPR015422">
    <property type="entry name" value="PyrdxlP-dep_Trfase_small"/>
</dbReference>
<evidence type="ECO:0000256" key="7">
    <source>
        <dbReference type="ARBA" id="ARBA00022679"/>
    </source>
</evidence>
<dbReference type="PANTHER" id="PTHR45688">
    <property type="match status" value="1"/>
</dbReference>
<dbReference type="PROSITE" id="PS00600">
    <property type="entry name" value="AA_TRANSFER_CLASS_3"/>
    <property type="match status" value="1"/>
</dbReference>
<dbReference type="OrthoDB" id="10261433at2759"/>
<dbReference type="GO" id="GO:0030170">
    <property type="term" value="F:pyridoxal phosphate binding"/>
    <property type="evidence" value="ECO:0007669"/>
    <property type="project" value="InterPro"/>
</dbReference>
<dbReference type="InterPro" id="IPR049704">
    <property type="entry name" value="Aminotrans_3_PPA_site"/>
</dbReference>
<organism evidence="11 12">
    <name type="scientific">Monoraphidium neglectum</name>
    <dbReference type="NCBI Taxonomy" id="145388"/>
    <lineage>
        <taxon>Eukaryota</taxon>
        <taxon>Viridiplantae</taxon>
        <taxon>Chlorophyta</taxon>
        <taxon>core chlorophytes</taxon>
        <taxon>Chlorophyceae</taxon>
        <taxon>CS clade</taxon>
        <taxon>Sphaeropleales</taxon>
        <taxon>Selenastraceae</taxon>
        <taxon>Monoraphidium</taxon>
    </lineage>
</organism>
<evidence type="ECO:0000256" key="1">
    <source>
        <dbReference type="ARBA" id="ARBA00001933"/>
    </source>
</evidence>
<dbReference type="PANTHER" id="PTHR45688:SF3">
    <property type="entry name" value="ALANINE--GLYOXYLATE AMINOTRANSFERASE 2, MITOCHONDRIAL"/>
    <property type="match status" value="1"/>
</dbReference>
<evidence type="ECO:0000256" key="8">
    <source>
        <dbReference type="ARBA" id="ARBA00022898"/>
    </source>
</evidence>
<dbReference type="GO" id="GO:0005739">
    <property type="term" value="C:mitochondrion"/>
    <property type="evidence" value="ECO:0007669"/>
    <property type="project" value="UniProtKB-SubCell"/>
</dbReference>
<evidence type="ECO:0000256" key="9">
    <source>
        <dbReference type="ARBA" id="ARBA00022946"/>
    </source>
</evidence>
<evidence type="ECO:0000256" key="4">
    <source>
        <dbReference type="ARBA" id="ARBA00011881"/>
    </source>
</evidence>